<keyword evidence="18" id="KW-1185">Reference proteome</keyword>
<dbReference type="Pfam" id="PF13365">
    <property type="entry name" value="Trypsin_2"/>
    <property type="match status" value="1"/>
</dbReference>
<dbReference type="InterPro" id="IPR036034">
    <property type="entry name" value="PDZ_sf"/>
</dbReference>
<dbReference type="InterPro" id="IPR001940">
    <property type="entry name" value="Peptidase_S1C"/>
</dbReference>
<dbReference type="SUPFAM" id="SSF50156">
    <property type="entry name" value="PDZ domain-like"/>
    <property type="match status" value="2"/>
</dbReference>
<dbReference type="Gene3D" id="2.40.10.120">
    <property type="match status" value="1"/>
</dbReference>
<evidence type="ECO:0000256" key="10">
    <source>
        <dbReference type="ARBA" id="ARBA00022801"/>
    </source>
</evidence>
<reference evidence="17 18" key="1">
    <citation type="submission" date="2015-03" db="EMBL/GenBank/DDBJ databases">
        <title>Comparative analysis of the OM43 clade including a novel species from Red Sea uncovers genomic and metabolic diversity among marine methylotrophs.</title>
        <authorList>
            <person name="Jimenez-Infante F."/>
            <person name="Ngugi D.K."/>
            <person name="Vinu M."/>
            <person name="Alam I."/>
            <person name="Kamau A."/>
            <person name="Blom J."/>
            <person name="Bajic V.B."/>
            <person name="Stingl U."/>
        </authorList>
    </citation>
    <scope>NUCLEOTIDE SEQUENCE [LARGE SCALE GENOMIC DNA]</scope>
    <source>
        <strain evidence="17 18">MBRSH7</strain>
    </source>
</reference>
<dbReference type="Pfam" id="PF13180">
    <property type="entry name" value="PDZ_2"/>
    <property type="match status" value="2"/>
</dbReference>
<keyword evidence="7" id="KW-0732">Signal</keyword>
<feature type="binding site" evidence="15">
    <location>
        <position position="111"/>
    </location>
    <ligand>
        <name>substrate</name>
    </ligand>
</feature>
<feature type="domain" description="PDZ" evidence="16">
    <location>
        <begin position="366"/>
        <end position="457"/>
    </location>
</feature>
<evidence type="ECO:0000256" key="13">
    <source>
        <dbReference type="ARBA" id="ARBA00032850"/>
    </source>
</evidence>
<dbReference type="Proteomes" id="UP000066549">
    <property type="component" value="Chromosome"/>
</dbReference>
<accession>A0A0H4JA86</accession>
<name>A0A0H4JA86_9PROT</name>
<dbReference type="AlphaFoldDB" id="A0A0H4JA86"/>
<evidence type="ECO:0000256" key="3">
    <source>
        <dbReference type="ARBA" id="ARBA00010541"/>
    </source>
</evidence>
<dbReference type="EMBL" id="CP011002">
    <property type="protein sequence ID" value="AKO65412.1"/>
    <property type="molecule type" value="Genomic_DNA"/>
</dbReference>
<evidence type="ECO:0000256" key="9">
    <source>
        <dbReference type="ARBA" id="ARBA00022764"/>
    </source>
</evidence>
<keyword evidence="12" id="KW-0346">Stress response</keyword>
<evidence type="ECO:0000256" key="15">
    <source>
        <dbReference type="PIRSR" id="PIRSR611782-2"/>
    </source>
</evidence>
<evidence type="ECO:0000256" key="12">
    <source>
        <dbReference type="ARBA" id="ARBA00023016"/>
    </source>
</evidence>
<dbReference type="PANTHER" id="PTHR22939:SF130">
    <property type="entry name" value="PERIPLASMIC SERINE ENDOPROTEASE DEGP-LIKE-RELATED"/>
    <property type="match status" value="1"/>
</dbReference>
<keyword evidence="6 17" id="KW-0645">Protease</keyword>
<evidence type="ECO:0000256" key="4">
    <source>
        <dbReference type="ARBA" id="ARBA00013035"/>
    </source>
</evidence>
<feature type="active site" description="Charge relay system" evidence="14">
    <location>
        <position position="141"/>
    </location>
</feature>
<dbReference type="EC" id="3.4.21.107" evidence="4"/>
<dbReference type="PROSITE" id="PS50106">
    <property type="entry name" value="PDZ"/>
    <property type="match status" value="2"/>
</dbReference>
<feature type="active site" description="Charge relay system" evidence="14">
    <location>
        <position position="111"/>
    </location>
</feature>
<evidence type="ECO:0000256" key="1">
    <source>
        <dbReference type="ARBA" id="ARBA00001772"/>
    </source>
</evidence>
<evidence type="ECO:0000313" key="18">
    <source>
        <dbReference type="Proteomes" id="UP000066549"/>
    </source>
</evidence>
<dbReference type="PANTHER" id="PTHR22939">
    <property type="entry name" value="SERINE PROTEASE FAMILY S1C HTRA-RELATED"/>
    <property type="match status" value="1"/>
</dbReference>
<dbReference type="InterPro" id="IPR011782">
    <property type="entry name" value="Pept_S1C_Do"/>
</dbReference>
<keyword evidence="8" id="KW-0677">Repeat</keyword>
<proteinExistence type="inferred from homology"/>
<feature type="domain" description="PDZ" evidence="16">
    <location>
        <begin position="253"/>
        <end position="323"/>
    </location>
</feature>
<dbReference type="OrthoDB" id="9758917at2"/>
<protein>
    <recommendedName>
        <fullName evidence="5">Probable periplasmic serine endoprotease DegP-like</fullName>
        <ecNumber evidence="4">3.4.21.107</ecNumber>
    </recommendedName>
    <alternativeName>
        <fullName evidence="13">Protease Do</fullName>
    </alternativeName>
</protein>
<evidence type="ECO:0000256" key="5">
    <source>
        <dbReference type="ARBA" id="ARBA00013958"/>
    </source>
</evidence>
<comment type="similarity">
    <text evidence="3">Belongs to the peptidase S1C family.</text>
</comment>
<feature type="active site" description="Charge relay system" evidence="14">
    <location>
        <position position="214"/>
    </location>
</feature>
<dbReference type="InterPro" id="IPR001478">
    <property type="entry name" value="PDZ"/>
</dbReference>
<dbReference type="PRINTS" id="PR00834">
    <property type="entry name" value="PROTEASES2C"/>
</dbReference>
<gene>
    <name evidence="17" type="ORF">VI33_01200</name>
</gene>
<evidence type="ECO:0000256" key="11">
    <source>
        <dbReference type="ARBA" id="ARBA00022825"/>
    </source>
</evidence>
<dbReference type="SUPFAM" id="SSF50494">
    <property type="entry name" value="Trypsin-like serine proteases"/>
    <property type="match status" value="1"/>
</dbReference>
<evidence type="ECO:0000313" key="17">
    <source>
        <dbReference type="EMBL" id="AKO65412.1"/>
    </source>
</evidence>
<dbReference type="SMART" id="SM00228">
    <property type="entry name" value="PDZ"/>
    <property type="match status" value="2"/>
</dbReference>
<dbReference type="Gene3D" id="2.30.42.60">
    <property type="match status" value="1"/>
</dbReference>
<feature type="binding site" evidence="15">
    <location>
        <begin position="212"/>
        <end position="214"/>
    </location>
    <ligand>
        <name>substrate</name>
    </ligand>
</feature>
<dbReference type="GO" id="GO:0004252">
    <property type="term" value="F:serine-type endopeptidase activity"/>
    <property type="evidence" value="ECO:0007669"/>
    <property type="project" value="InterPro"/>
</dbReference>
<keyword evidence="9" id="KW-0574">Periplasm</keyword>
<comment type="catalytic activity">
    <reaction evidence="1">
        <text>Acts on substrates that are at least partially unfolded. The cleavage site P1 residue is normally between a pair of hydrophobic residues, such as Val-|-Val.</text>
        <dbReference type="EC" id="3.4.21.107"/>
    </reaction>
</comment>
<keyword evidence="11" id="KW-0720">Serine protease</keyword>
<feature type="binding site" evidence="15">
    <location>
        <position position="141"/>
    </location>
    <ligand>
        <name>substrate</name>
    </ligand>
</feature>
<evidence type="ECO:0000256" key="14">
    <source>
        <dbReference type="PIRSR" id="PIRSR611782-1"/>
    </source>
</evidence>
<sequence length="468" mass="50166">MQLNKFIGLLFVTFLIPASLLAVTLPDFTELAETQGKTVVNITSIKNAPTPSGNTPPFPYDEQLQEFFKRFGIPGLPGMPPNGNAPREKQVMGTGSGFIIDSKGIVITNAHVVNDADTVIVKLNDQKEIQAEVLGVDKRTDVAVLKIKADNLPQVKIGDPGKLKVGEWVAAIGSPFGLESTMTVGVVSALGRNLPQENYVPFIQTDVAINPGNSGGPLFNTSGEVVGINSQIYSRTGGYMGLSFAIPIDVAINVAEQLESDGKVSRGWLGIAIQEISKELSESFNMKSTQGALVAGVEKESPADKGGLKPGDVILKFGENDIKISSDLPKFVSSTKPGSKIPVNILRQGKEKQLEITIGEMPTEEMVVARKNNEQTQKNRIGLTVKDLTPQQKKQIKESAGVLVLDVADAALNAGIRKGDVILGLNNNPVSSVQSFNQDLKKVKKGKTIALLIYRNGDTLYVPIKITN</sequence>
<evidence type="ECO:0000256" key="7">
    <source>
        <dbReference type="ARBA" id="ARBA00022729"/>
    </source>
</evidence>
<dbReference type="InterPro" id="IPR009003">
    <property type="entry name" value="Peptidase_S1_PA"/>
</dbReference>
<dbReference type="GO" id="GO:0006508">
    <property type="term" value="P:proteolysis"/>
    <property type="evidence" value="ECO:0007669"/>
    <property type="project" value="UniProtKB-KW"/>
</dbReference>
<dbReference type="Gene3D" id="2.30.42.10">
    <property type="match status" value="1"/>
</dbReference>
<evidence type="ECO:0000256" key="8">
    <source>
        <dbReference type="ARBA" id="ARBA00022737"/>
    </source>
</evidence>
<dbReference type="PATRIC" id="fig|1623450.3.peg.238"/>
<evidence type="ECO:0000256" key="2">
    <source>
        <dbReference type="ARBA" id="ARBA00004418"/>
    </source>
</evidence>
<organism evidence="17 18">
    <name type="scientific">Methylophilales bacterium MBRS-H7</name>
    <dbReference type="NCBI Taxonomy" id="1623450"/>
    <lineage>
        <taxon>Bacteria</taxon>
        <taxon>Pseudomonadati</taxon>
        <taxon>Pseudomonadota</taxon>
        <taxon>Betaproteobacteria</taxon>
        <taxon>Nitrosomonadales</taxon>
        <taxon>OM43 clade</taxon>
    </lineage>
</organism>
<evidence type="ECO:0000256" key="6">
    <source>
        <dbReference type="ARBA" id="ARBA00022670"/>
    </source>
</evidence>
<keyword evidence="10" id="KW-0378">Hydrolase</keyword>
<evidence type="ECO:0000259" key="16">
    <source>
        <dbReference type="PROSITE" id="PS50106"/>
    </source>
</evidence>
<dbReference type="CDD" id="cd10839">
    <property type="entry name" value="cpPDZ1_DegP-like"/>
    <property type="match status" value="1"/>
</dbReference>
<comment type="subcellular location">
    <subcellularLocation>
        <location evidence="2">Periplasm</location>
    </subcellularLocation>
</comment>
<dbReference type="NCBIfam" id="TIGR02037">
    <property type="entry name" value="degP_htrA_DO"/>
    <property type="match status" value="1"/>
</dbReference>